<keyword evidence="1" id="KW-1133">Transmembrane helix</keyword>
<keyword evidence="1" id="KW-0812">Transmembrane</keyword>
<dbReference type="Proteomes" id="UP000041254">
    <property type="component" value="Unassembled WGS sequence"/>
</dbReference>
<evidence type="ECO:0000313" key="3">
    <source>
        <dbReference type="Proteomes" id="UP000041254"/>
    </source>
</evidence>
<name>A0A0G4G8D4_VITBC</name>
<keyword evidence="1" id="KW-0472">Membrane</keyword>
<accession>A0A0G4G8D4</accession>
<dbReference type="AlphaFoldDB" id="A0A0G4G8D4"/>
<reference evidence="2 3" key="1">
    <citation type="submission" date="2014-11" db="EMBL/GenBank/DDBJ databases">
        <authorList>
            <person name="Zhu J."/>
            <person name="Qi W."/>
            <person name="Song R."/>
        </authorList>
    </citation>
    <scope>NUCLEOTIDE SEQUENCE [LARGE SCALE GENOMIC DNA]</scope>
</reference>
<keyword evidence="3" id="KW-1185">Reference proteome</keyword>
<dbReference type="EMBL" id="CDMY01000591">
    <property type="protein sequence ID" value="CEM24788.1"/>
    <property type="molecule type" value="Genomic_DNA"/>
</dbReference>
<evidence type="ECO:0000256" key="1">
    <source>
        <dbReference type="SAM" id="Phobius"/>
    </source>
</evidence>
<organism evidence="2 3">
    <name type="scientific">Vitrella brassicaformis (strain CCMP3155)</name>
    <dbReference type="NCBI Taxonomy" id="1169540"/>
    <lineage>
        <taxon>Eukaryota</taxon>
        <taxon>Sar</taxon>
        <taxon>Alveolata</taxon>
        <taxon>Colpodellida</taxon>
        <taxon>Vitrellaceae</taxon>
        <taxon>Vitrella</taxon>
    </lineage>
</organism>
<sequence length="129" mass="14924">MLRYAGRCCDAVIDAHNKLADTSFPWFPFLCFRPSSPAEPIKLITTVLMAPCFALLFNALMTLYSVFLYRHPFSLESTAIAYLYWCLGFLVWFNICTRPLWNIRAYRLLRGDSGGELLEEQQQVDDERA</sequence>
<evidence type="ECO:0000313" key="2">
    <source>
        <dbReference type="EMBL" id="CEM24788.1"/>
    </source>
</evidence>
<gene>
    <name evidence="2" type="ORF">Vbra_283</name>
</gene>
<dbReference type="VEuPathDB" id="CryptoDB:Vbra_283"/>
<dbReference type="InParanoid" id="A0A0G4G8D4"/>
<proteinExistence type="predicted"/>
<feature type="transmembrane region" description="Helical" evidence="1">
    <location>
        <begin position="43"/>
        <end position="67"/>
    </location>
</feature>
<feature type="transmembrane region" description="Helical" evidence="1">
    <location>
        <begin position="79"/>
        <end position="101"/>
    </location>
</feature>
<protein>
    <submittedName>
        <fullName evidence="2">Uncharacterized protein</fullName>
    </submittedName>
</protein>